<gene>
    <name evidence="2" type="ORF">DM02DRAFT_615752</name>
</gene>
<feature type="signal peptide" evidence="1">
    <location>
        <begin position="1"/>
        <end position="18"/>
    </location>
</feature>
<keyword evidence="1" id="KW-0732">Signal</keyword>
<name>A0A2V1DK16_9PLEO</name>
<evidence type="ECO:0000256" key="1">
    <source>
        <dbReference type="SAM" id="SignalP"/>
    </source>
</evidence>
<protein>
    <submittedName>
        <fullName evidence="2">Uncharacterized protein</fullName>
    </submittedName>
</protein>
<dbReference type="OrthoDB" id="4414337at2759"/>
<evidence type="ECO:0000313" key="3">
    <source>
        <dbReference type="Proteomes" id="UP000244855"/>
    </source>
</evidence>
<dbReference type="Proteomes" id="UP000244855">
    <property type="component" value="Unassembled WGS sequence"/>
</dbReference>
<sequence>MKLINIITGLAFAADAAAYSCYSGGFVWNSQQRLESLDLANGWCDKLGRRAFAAGEQVKECLTFDNGRHKLMVRIKSGYSYPAILEPVLCRSAMALIVRNCDRGGADDSSPAWRPR</sequence>
<accession>A0A2V1DK16</accession>
<organism evidence="2 3">
    <name type="scientific">Periconia macrospinosa</name>
    <dbReference type="NCBI Taxonomy" id="97972"/>
    <lineage>
        <taxon>Eukaryota</taxon>
        <taxon>Fungi</taxon>
        <taxon>Dikarya</taxon>
        <taxon>Ascomycota</taxon>
        <taxon>Pezizomycotina</taxon>
        <taxon>Dothideomycetes</taxon>
        <taxon>Pleosporomycetidae</taxon>
        <taxon>Pleosporales</taxon>
        <taxon>Massarineae</taxon>
        <taxon>Periconiaceae</taxon>
        <taxon>Periconia</taxon>
    </lineage>
</organism>
<proteinExistence type="predicted"/>
<keyword evidence="3" id="KW-1185">Reference proteome</keyword>
<feature type="chain" id="PRO_5016144639" evidence="1">
    <location>
        <begin position="19"/>
        <end position="116"/>
    </location>
</feature>
<evidence type="ECO:0000313" key="2">
    <source>
        <dbReference type="EMBL" id="PVH98537.1"/>
    </source>
</evidence>
<reference evidence="2 3" key="1">
    <citation type="journal article" date="2018" name="Sci. Rep.">
        <title>Comparative genomics provides insights into the lifestyle and reveals functional heterogeneity of dark septate endophytic fungi.</title>
        <authorList>
            <person name="Knapp D.G."/>
            <person name="Nemeth J.B."/>
            <person name="Barry K."/>
            <person name="Hainaut M."/>
            <person name="Henrissat B."/>
            <person name="Johnson J."/>
            <person name="Kuo A."/>
            <person name="Lim J.H.P."/>
            <person name="Lipzen A."/>
            <person name="Nolan M."/>
            <person name="Ohm R.A."/>
            <person name="Tamas L."/>
            <person name="Grigoriev I.V."/>
            <person name="Spatafora J.W."/>
            <person name="Nagy L.G."/>
            <person name="Kovacs G.M."/>
        </authorList>
    </citation>
    <scope>NUCLEOTIDE SEQUENCE [LARGE SCALE GENOMIC DNA]</scope>
    <source>
        <strain evidence="2 3">DSE2036</strain>
    </source>
</reference>
<dbReference type="EMBL" id="KZ805411">
    <property type="protein sequence ID" value="PVH98537.1"/>
    <property type="molecule type" value="Genomic_DNA"/>
</dbReference>
<dbReference type="AlphaFoldDB" id="A0A2V1DK16"/>